<sequence>MGICLFTSEKFELDLGDGITKLRKYDIEMLSGSKLEFKDWSTWANWSNSSFRKQFIPDLADVNFTELGQKKYIFKANKNIDATTLKENVIKALKKADGTPIEEVDKLFGEEDIFSKKVSKLFGVDIDNAKDLIQALDDEKIFNQIFEIVE</sequence>
<evidence type="ECO:0000313" key="2">
    <source>
        <dbReference type="Proteomes" id="UP000398217"/>
    </source>
</evidence>
<protein>
    <submittedName>
        <fullName evidence="1">Uncharacterized protein</fullName>
    </submittedName>
</protein>
<evidence type="ECO:0000313" key="1">
    <source>
        <dbReference type="EMBL" id="GET46191.1"/>
    </source>
</evidence>
<gene>
    <name evidence="1" type="ORF">RCZ01_14930</name>
</gene>
<name>A0A5M4B9A2_9FLAO</name>
<proteinExistence type="predicted"/>
<reference evidence="2" key="1">
    <citation type="journal article" date="2020" name="Int. J. Syst. Evol. Microbiol.">
        <title>Capnocytophaga felis sp. nov. isolated from the feline oral cavity.</title>
        <authorList>
            <person name="Suzuki M."/>
            <person name="Umeda K."/>
            <person name="Kimura M."/>
            <person name="Imaoka K."/>
            <person name="Morikawa S."/>
            <person name="Maeda K."/>
        </authorList>
    </citation>
    <scope>NUCLEOTIDE SEQUENCE [LARGE SCALE GENOMIC DNA]</scope>
    <source>
        <strain evidence="2">KC07070</strain>
    </source>
</reference>
<organism evidence="1 2">
    <name type="scientific">Capnocytophaga felis</name>
    <dbReference type="NCBI Taxonomy" id="2267611"/>
    <lineage>
        <taxon>Bacteria</taxon>
        <taxon>Pseudomonadati</taxon>
        <taxon>Bacteroidota</taxon>
        <taxon>Flavobacteriia</taxon>
        <taxon>Flavobacteriales</taxon>
        <taxon>Flavobacteriaceae</taxon>
        <taxon>Capnocytophaga</taxon>
    </lineage>
</organism>
<dbReference type="Proteomes" id="UP000398217">
    <property type="component" value="Unassembled WGS sequence"/>
</dbReference>
<comment type="caution">
    <text evidence="1">The sequence shown here is derived from an EMBL/GenBank/DDBJ whole genome shotgun (WGS) entry which is preliminary data.</text>
</comment>
<keyword evidence="2" id="KW-1185">Reference proteome</keyword>
<dbReference type="AlphaFoldDB" id="A0A5M4B9A2"/>
<accession>A0A5M4B9A2</accession>
<dbReference type="EMBL" id="BLBC01000008">
    <property type="protein sequence ID" value="GET46191.1"/>
    <property type="molecule type" value="Genomic_DNA"/>
</dbReference>